<dbReference type="RefSeq" id="WP_136841746.1">
    <property type="nucleotide sequence ID" value="NZ_SUPL01000002.1"/>
</dbReference>
<dbReference type="InterPro" id="IPR012312">
    <property type="entry name" value="Hemerythrin-like"/>
</dbReference>
<evidence type="ECO:0000259" key="1">
    <source>
        <dbReference type="Pfam" id="PF01814"/>
    </source>
</evidence>
<proteinExistence type="predicted"/>
<protein>
    <submittedName>
        <fullName evidence="2">Hemerythrin domain-containing protein</fullName>
    </submittedName>
</protein>
<name>A0A4U0EZ78_9FLAO</name>
<dbReference type="EMBL" id="SUPL01000002">
    <property type="protein sequence ID" value="TJY37356.1"/>
    <property type="molecule type" value="Genomic_DNA"/>
</dbReference>
<evidence type="ECO:0000313" key="2">
    <source>
        <dbReference type="EMBL" id="TJY37356.1"/>
    </source>
</evidence>
<accession>A0A4U0EZ78</accession>
<dbReference type="OrthoDB" id="9793254at2"/>
<organism evidence="2 3">
    <name type="scientific">Pontimicrobium aquaticum</name>
    <dbReference type="NCBI Taxonomy" id="2565367"/>
    <lineage>
        <taxon>Bacteria</taxon>
        <taxon>Pseudomonadati</taxon>
        <taxon>Bacteroidota</taxon>
        <taxon>Flavobacteriia</taxon>
        <taxon>Flavobacteriales</taxon>
        <taxon>Flavobacteriaceae</taxon>
        <taxon>Pontimicrobium</taxon>
    </lineage>
</organism>
<sequence length="159" mass="19737">MYKPIKRHKALQPVSREHHFGLLLSWKIRQGFKLNIEVKRIKAYTDWFWTHHLVPHFNFEEQYMFPILRNNHNLIKRAIKEHNRLQRLFTAIDKIERNLWLIEEELVAHIRFEERILFKEIQGNATKQQLEIIEQEHEKVITEEWQDQFWLKNLKHLNQ</sequence>
<comment type="caution">
    <text evidence="2">The sequence shown here is derived from an EMBL/GenBank/DDBJ whole genome shotgun (WGS) entry which is preliminary data.</text>
</comment>
<keyword evidence="3" id="KW-1185">Reference proteome</keyword>
<dbReference type="AlphaFoldDB" id="A0A4U0EZ78"/>
<feature type="domain" description="Hemerythrin-like" evidence="1">
    <location>
        <begin position="40"/>
        <end position="94"/>
    </location>
</feature>
<reference evidence="2 3" key="1">
    <citation type="submission" date="2019-04" db="EMBL/GenBank/DDBJ databases">
        <title>Lacinutrix sp. nov., isolated from marine water.</title>
        <authorList>
            <person name="Kim W."/>
        </authorList>
    </citation>
    <scope>NUCLEOTIDE SEQUENCE [LARGE SCALE GENOMIC DNA]</scope>
    <source>
        <strain evidence="2 3">CAU 1491</strain>
    </source>
</reference>
<gene>
    <name evidence="2" type="ORF">E5167_05260</name>
</gene>
<evidence type="ECO:0000313" key="3">
    <source>
        <dbReference type="Proteomes" id="UP000307657"/>
    </source>
</evidence>
<dbReference type="Pfam" id="PF01814">
    <property type="entry name" value="Hemerythrin"/>
    <property type="match status" value="1"/>
</dbReference>
<dbReference type="Proteomes" id="UP000307657">
    <property type="component" value="Unassembled WGS sequence"/>
</dbReference>